<dbReference type="GO" id="GO:0003824">
    <property type="term" value="F:catalytic activity"/>
    <property type="evidence" value="ECO:0007669"/>
    <property type="project" value="InterPro"/>
</dbReference>
<reference evidence="6" key="1">
    <citation type="submission" date="2018-05" db="EMBL/GenBank/DDBJ databases">
        <authorList>
            <person name="Lanie J.A."/>
            <person name="Ng W.-L."/>
            <person name="Kazmierczak K.M."/>
            <person name="Andrzejewski T.M."/>
            <person name="Davidsen T.M."/>
            <person name="Wayne K.J."/>
            <person name="Tettelin H."/>
            <person name="Glass J.I."/>
            <person name="Rusch D."/>
            <person name="Podicherti R."/>
            <person name="Tsui H.-C.T."/>
            <person name="Winkler M.E."/>
        </authorList>
    </citation>
    <scope>NUCLEOTIDE SEQUENCE</scope>
</reference>
<evidence type="ECO:0000256" key="1">
    <source>
        <dbReference type="ARBA" id="ARBA00022691"/>
    </source>
</evidence>
<organism evidence="6">
    <name type="scientific">marine metagenome</name>
    <dbReference type="NCBI Taxonomy" id="408172"/>
    <lineage>
        <taxon>unclassified sequences</taxon>
        <taxon>metagenomes</taxon>
        <taxon>ecological metagenomes</taxon>
    </lineage>
</organism>
<keyword evidence="3" id="KW-0408">Iron</keyword>
<dbReference type="SFLD" id="SFLDG01067">
    <property type="entry name" value="SPASM/twitch_domain_containing"/>
    <property type="match status" value="1"/>
</dbReference>
<dbReference type="EMBL" id="UINC01146459">
    <property type="protein sequence ID" value="SVD37192.1"/>
    <property type="molecule type" value="Genomic_DNA"/>
</dbReference>
<dbReference type="AlphaFoldDB" id="A0A382USK9"/>
<keyword evidence="1" id="KW-0949">S-adenosyl-L-methionine</keyword>
<keyword evidence="4" id="KW-0411">Iron-sulfur</keyword>
<dbReference type="Gene3D" id="3.20.20.70">
    <property type="entry name" value="Aldolase class I"/>
    <property type="match status" value="1"/>
</dbReference>
<dbReference type="GO" id="GO:0046872">
    <property type="term" value="F:metal ion binding"/>
    <property type="evidence" value="ECO:0007669"/>
    <property type="project" value="UniProtKB-KW"/>
</dbReference>
<gene>
    <name evidence="6" type="ORF">METZ01_LOCUS390046</name>
</gene>
<evidence type="ECO:0000256" key="4">
    <source>
        <dbReference type="ARBA" id="ARBA00023014"/>
    </source>
</evidence>
<dbReference type="PANTHER" id="PTHR11228">
    <property type="entry name" value="RADICAL SAM DOMAIN PROTEIN"/>
    <property type="match status" value="1"/>
</dbReference>
<keyword evidence="2" id="KW-0479">Metal-binding</keyword>
<evidence type="ECO:0000259" key="5">
    <source>
        <dbReference type="Pfam" id="PF04055"/>
    </source>
</evidence>
<dbReference type="GO" id="GO:0051536">
    <property type="term" value="F:iron-sulfur cluster binding"/>
    <property type="evidence" value="ECO:0007669"/>
    <property type="project" value="UniProtKB-KW"/>
</dbReference>
<dbReference type="PANTHER" id="PTHR11228:SF7">
    <property type="entry name" value="PQQA PEPTIDE CYCLASE"/>
    <property type="match status" value="1"/>
</dbReference>
<evidence type="ECO:0000313" key="6">
    <source>
        <dbReference type="EMBL" id="SVD37192.1"/>
    </source>
</evidence>
<feature type="domain" description="Radical SAM core" evidence="5">
    <location>
        <begin position="100"/>
        <end position="212"/>
    </location>
</feature>
<dbReference type="CDD" id="cd01335">
    <property type="entry name" value="Radical_SAM"/>
    <property type="match status" value="1"/>
</dbReference>
<dbReference type="SUPFAM" id="SSF102114">
    <property type="entry name" value="Radical SAM enzymes"/>
    <property type="match status" value="1"/>
</dbReference>
<dbReference type="Pfam" id="PF04055">
    <property type="entry name" value="Radical_SAM"/>
    <property type="match status" value="1"/>
</dbReference>
<dbReference type="InterPro" id="IPR050377">
    <property type="entry name" value="Radical_SAM_PqqE_MftC-like"/>
</dbReference>
<proteinExistence type="predicted"/>
<name>A0A382USK9_9ZZZZ</name>
<evidence type="ECO:0000256" key="2">
    <source>
        <dbReference type="ARBA" id="ARBA00022723"/>
    </source>
</evidence>
<dbReference type="SFLD" id="SFLDS00029">
    <property type="entry name" value="Radical_SAM"/>
    <property type="match status" value="1"/>
</dbReference>
<accession>A0A382USK9</accession>
<dbReference type="InterPro" id="IPR013785">
    <property type="entry name" value="Aldolase_TIM"/>
</dbReference>
<protein>
    <recommendedName>
        <fullName evidence="5">Radical SAM core domain-containing protein</fullName>
    </recommendedName>
</protein>
<feature type="non-terminal residue" evidence="6">
    <location>
        <position position="219"/>
    </location>
</feature>
<dbReference type="InterPro" id="IPR007197">
    <property type="entry name" value="rSAM"/>
</dbReference>
<dbReference type="InterPro" id="IPR058240">
    <property type="entry name" value="rSAM_sf"/>
</dbReference>
<sequence length="219" mass="25804">MWKKKHVTFLTQNHIDKDKIITVLEKFAPSSKNDSEKKIIMDILKNFKNNDFSLLNTQEIQYLSKNTEEKWGKYLIHRYKFNYYEDHHILPDFPIYLLVEPVSACNLRCPFCHQIDDNFTSNQQMMGNMDLNLFKKIVDEAHDGGTQAFTLTCRGEPTLHPQIGEMIEYCSNKFIELKMNTNGTRLNEKLIHQILKSGMTELVFSVDSHYKEEFESLRV</sequence>
<evidence type="ECO:0000256" key="3">
    <source>
        <dbReference type="ARBA" id="ARBA00023004"/>
    </source>
</evidence>